<evidence type="ECO:0000313" key="2">
    <source>
        <dbReference type="Proteomes" id="UP000595278"/>
    </source>
</evidence>
<name>A0A974RY35_9GAMM</name>
<gene>
    <name evidence="1" type="ORF">JHT90_06405</name>
</gene>
<dbReference type="KEGG" id="eaz:JHT90_06405"/>
<protein>
    <submittedName>
        <fullName evidence="1">Uncharacterized protein</fullName>
    </submittedName>
</protein>
<dbReference type="RefSeq" id="WP_201095332.1">
    <property type="nucleotide sequence ID" value="NZ_CP067393.1"/>
</dbReference>
<evidence type="ECO:0000313" key="1">
    <source>
        <dbReference type="EMBL" id="QQP86870.1"/>
    </source>
</evidence>
<dbReference type="EMBL" id="CP067393">
    <property type="protein sequence ID" value="QQP86870.1"/>
    <property type="molecule type" value="Genomic_DNA"/>
</dbReference>
<organism evidence="1 2">
    <name type="scientific">Entomomonas asaccharolytica</name>
    <dbReference type="NCBI Taxonomy" id="2785331"/>
    <lineage>
        <taxon>Bacteria</taxon>
        <taxon>Pseudomonadati</taxon>
        <taxon>Pseudomonadota</taxon>
        <taxon>Gammaproteobacteria</taxon>
        <taxon>Pseudomonadales</taxon>
        <taxon>Pseudomonadaceae</taxon>
        <taxon>Entomomonas</taxon>
    </lineage>
</organism>
<keyword evidence="2" id="KW-1185">Reference proteome</keyword>
<accession>A0A974RY35</accession>
<proteinExistence type="predicted"/>
<reference evidence="1 2" key="1">
    <citation type="submission" date="2021-01" db="EMBL/GenBank/DDBJ databases">
        <title>Entomomonas sp. F2A isolated from a house cricket (Acheta domesticus).</title>
        <authorList>
            <person name="Spergser J."/>
            <person name="Busse H.-J."/>
        </authorList>
    </citation>
    <scope>NUCLEOTIDE SEQUENCE [LARGE SCALE GENOMIC DNA]</scope>
    <source>
        <strain evidence="1 2">F2A</strain>
    </source>
</reference>
<sequence length="119" mass="14231">MGLDITMSYRPKSDYAELTTFGYNNPLFAWVEKHIIEEIDIDTEVLITLENLQKLRDTLEQLNETNCQELFPVDDDLYYGVQEYNQDYWNCVAELKRWVTDTLSTFDFEKNDLLLTAWW</sequence>
<dbReference type="AlphaFoldDB" id="A0A974RY35"/>
<dbReference type="Proteomes" id="UP000595278">
    <property type="component" value="Chromosome"/>
</dbReference>